<evidence type="ECO:0000313" key="5">
    <source>
        <dbReference type="Proteomes" id="UP000192980"/>
    </source>
</evidence>
<name>A0A1X7KTM1_9SPHI</name>
<dbReference type="PANTHER" id="PTHR30273:SF2">
    <property type="entry name" value="PROTEIN FECR"/>
    <property type="match status" value="1"/>
</dbReference>
<organism evidence="4 5">
    <name type="scientific">Sphingobacterium psychroaquaticum</name>
    <dbReference type="NCBI Taxonomy" id="561061"/>
    <lineage>
        <taxon>Bacteria</taxon>
        <taxon>Pseudomonadati</taxon>
        <taxon>Bacteroidota</taxon>
        <taxon>Sphingobacteriia</taxon>
        <taxon>Sphingobacteriales</taxon>
        <taxon>Sphingobacteriaceae</taxon>
        <taxon>Sphingobacterium</taxon>
    </lineage>
</organism>
<dbReference type="Gene3D" id="3.55.50.30">
    <property type="match status" value="1"/>
</dbReference>
<feature type="domain" description="FecR protein" evidence="2">
    <location>
        <begin position="175"/>
        <end position="269"/>
    </location>
</feature>
<dbReference type="Proteomes" id="UP000192980">
    <property type="component" value="Unassembled WGS sequence"/>
</dbReference>
<dbReference type="Pfam" id="PF16344">
    <property type="entry name" value="FecR_C"/>
    <property type="match status" value="1"/>
</dbReference>
<accession>A0A1X7KTM1</accession>
<gene>
    <name evidence="4" type="ORF">SAMN05660862_3170</name>
</gene>
<keyword evidence="1" id="KW-1133">Transmembrane helix</keyword>
<keyword evidence="5" id="KW-1185">Reference proteome</keyword>
<protein>
    <submittedName>
        <fullName evidence="4">FecR family protein</fullName>
    </submittedName>
</protein>
<feature type="transmembrane region" description="Helical" evidence="1">
    <location>
        <begin position="79"/>
        <end position="100"/>
    </location>
</feature>
<sequence>MDANQEKTYLAELAHKIKKGTITPEEMAYFDAWYEQQRQGVLHIDSTFAKNRTVLKKRMLKGIEKQIAKEQPRTPIQRLWKPIAAVAALILATLLFTHIFQQFRQRQEAADIAAIQPGSNSATLTLADGTQINLSESADGTVAQANGVRILKTADGQLIYEADGAATGSRNEYHTVEAPVGGKWLVILPDKSKAWLNASSRISYPTAFRGGQREVKIEGEVFFDVTPDKHAPFIVQSKGQQIRVLGTQFNVEAYPEERDVKTTLIEGSVAIQAGKKPMLLVPGEQAVVNEQGITKSVVDTEAAIAWKNGYFKFNENIESILTKIARWYDVDIVYTVKPDVQSTFSGKISRSRDIGSLLKMLEYDSNLHFKIEGRRIIVSK</sequence>
<dbReference type="PIRSF" id="PIRSF018266">
    <property type="entry name" value="FecR"/>
    <property type="match status" value="1"/>
</dbReference>
<dbReference type="PANTHER" id="PTHR30273">
    <property type="entry name" value="PERIPLASMIC SIGNAL SENSOR AND SIGMA FACTOR ACTIVATOR FECR-RELATED"/>
    <property type="match status" value="1"/>
</dbReference>
<dbReference type="InterPro" id="IPR012373">
    <property type="entry name" value="Ferrdict_sens_TM"/>
</dbReference>
<dbReference type="Pfam" id="PF04773">
    <property type="entry name" value="FecR"/>
    <property type="match status" value="1"/>
</dbReference>
<dbReference type="EMBL" id="FXAU01000006">
    <property type="protein sequence ID" value="SMG44224.1"/>
    <property type="molecule type" value="Genomic_DNA"/>
</dbReference>
<proteinExistence type="predicted"/>
<dbReference type="InterPro" id="IPR006860">
    <property type="entry name" value="FecR"/>
</dbReference>
<evidence type="ECO:0000259" key="2">
    <source>
        <dbReference type="Pfam" id="PF04773"/>
    </source>
</evidence>
<evidence type="ECO:0000256" key="1">
    <source>
        <dbReference type="SAM" id="Phobius"/>
    </source>
</evidence>
<evidence type="ECO:0000313" key="4">
    <source>
        <dbReference type="EMBL" id="SMG44224.1"/>
    </source>
</evidence>
<evidence type="ECO:0000259" key="3">
    <source>
        <dbReference type="Pfam" id="PF16344"/>
    </source>
</evidence>
<keyword evidence="1" id="KW-0472">Membrane</keyword>
<reference evidence="4 5" key="1">
    <citation type="submission" date="2017-04" db="EMBL/GenBank/DDBJ databases">
        <authorList>
            <person name="Afonso C.L."/>
            <person name="Miller P.J."/>
            <person name="Scott M.A."/>
            <person name="Spackman E."/>
            <person name="Goraichik I."/>
            <person name="Dimitrov K.M."/>
            <person name="Suarez D.L."/>
            <person name="Swayne D.E."/>
        </authorList>
    </citation>
    <scope>NUCLEOTIDE SEQUENCE [LARGE SCALE GENOMIC DNA]</scope>
    <source>
        <strain evidence="4 5">DSM 22418</strain>
    </source>
</reference>
<dbReference type="GO" id="GO:0016989">
    <property type="term" value="F:sigma factor antagonist activity"/>
    <property type="evidence" value="ECO:0007669"/>
    <property type="project" value="TreeGrafter"/>
</dbReference>
<dbReference type="AlphaFoldDB" id="A0A1X7KTM1"/>
<dbReference type="STRING" id="561061.SAMN05660862_3170"/>
<dbReference type="Gene3D" id="2.60.120.1440">
    <property type="match status" value="1"/>
</dbReference>
<feature type="domain" description="Protein FecR C-terminal" evidence="3">
    <location>
        <begin position="314"/>
        <end position="378"/>
    </location>
</feature>
<keyword evidence="1" id="KW-0812">Transmembrane</keyword>
<dbReference type="InterPro" id="IPR032508">
    <property type="entry name" value="FecR_C"/>
</dbReference>